<name>C0E870_9FIRM</name>
<accession>C0E870</accession>
<dbReference type="GO" id="GO:0046872">
    <property type="term" value="F:metal ion binding"/>
    <property type="evidence" value="ECO:0007669"/>
    <property type="project" value="UniProtKB-KW"/>
</dbReference>
<dbReference type="STRING" id="537013.CLOSTMETH_00042"/>
<comment type="caution">
    <text evidence="6">The sequence shown here is derived from an EMBL/GenBank/DDBJ whole genome shotgun (WGS) entry which is preliminary data.</text>
</comment>
<evidence type="ECO:0000256" key="3">
    <source>
        <dbReference type="ARBA" id="ARBA00023014"/>
    </source>
</evidence>
<keyword evidence="3" id="KW-0411">Iron-sulfur</keyword>
<dbReference type="CDD" id="cd10549">
    <property type="entry name" value="MtMvhB_like"/>
    <property type="match status" value="1"/>
</dbReference>
<dbReference type="GO" id="GO:0051536">
    <property type="term" value="F:iron-sulfur cluster binding"/>
    <property type="evidence" value="ECO:0007669"/>
    <property type="project" value="UniProtKB-KW"/>
</dbReference>
<dbReference type="Proteomes" id="UP000003340">
    <property type="component" value="Unassembled WGS sequence"/>
</dbReference>
<feature type="domain" description="4Fe-4S ferredoxin-type" evidence="5">
    <location>
        <begin position="175"/>
        <end position="205"/>
    </location>
</feature>
<dbReference type="InterPro" id="IPR009016">
    <property type="entry name" value="Fe_hydrogenase"/>
</dbReference>
<dbReference type="AlphaFoldDB" id="C0E870"/>
<dbReference type="SUPFAM" id="SSF54862">
    <property type="entry name" value="4Fe-4S ferredoxins"/>
    <property type="match status" value="2"/>
</dbReference>
<dbReference type="Pfam" id="PF02906">
    <property type="entry name" value="Fe_hyd_lg_C"/>
    <property type="match status" value="1"/>
</dbReference>
<dbReference type="HOGENOM" id="CLU_039046_0_1_9"/>
<dbReference type="eggNOG" id="COG1142">
    <property type="taxonomic scope" value="Bacteria"/>
</dbReference>
<dbReference type="InterPro" id="IPR004108">
    <property type="entry name" value="Fe_hydrogenase_lsu_C"/>
</dbReference>
<dbReference type="SUPFAM" id="SSF53920">
    <property type="entry name" value="Fe-only hydrogenase"/>
    <property type="match status" value="1"/>
</dbReference>
<keyword evidence="2" id="KW-0408">Iron</keyword>
<proteinExistence type="predicted"/>
<feature type="domain" description="4Fe-4S ferredoxin-type" evidence="5">
    <location>
        <begin position="129"/>
        <end position="159"/>
    </location>
</feature>
<dbReference type="Pfam" id="PF00037">
    <property type="entry name" value="Fer4"/>
    <property type="match status" value="1"/>
</dbReference>
<dbReference type="InterPro" id="IPR017900">
    <property type="entry name" value="4Fe4S_Fe_S_CS"/>
</dbReference>
<dbReference type="EMBL" id="ACEC01000002">
    <property type="protein sequence ID" value="EEG32304.1"/>
    <property type="molecule type" value="Genomic_DNA"/>
</dbReference>
<evidence type="ECO:0000259" key="5">
    <source>
        <dbReference type="PROSITE" id="PS51379"/>
    </source>
</evidence>
<evidence type="ECO:0000313" key="6">
    <source>
        <dbReference type="EMBL" id="EEG32304.1"/>
    </source>
</evidence>
<dbReference type="Gene3D" id="3.40.950.10">
    <property type="entry name" value="Fe-only Hydrogenase (Larger Subunit), Chain L, domain 3"/>
    <property type="match status" value="1"/>
</dbReference>
<feature type="region of interest" description="Disordered" evidence="4">
    <location>
        <begin position="470"/>
        <end position="490"/>
    </location>
</feature>
<sequence length="490" mass="54356">MVAMQELNDIVEIKSQVLYETARHAFKGDLETSWFDIPYEMIKGGKPNFRCCVYRERAIIRQRVKMAMGKLPHDTDQENVDSDQIVYVISSACEGCPITKITVTQNCRGCLAKKCIKACPFGAISTSDGHAVIDKKKCRECGKCVAACPYNAIVDIERPCKNSCAVGAISMDENDVATIDPNKCINCGSCVTGCPFGAISDLSMMTDVIKVLNNKERKIYAMVAPAIEGQFGDVRLPEIKAAIKKLGFDGVYEVALGADIVAYNEAQELVERTQEGKKMTSSCCPAFVNLINKHYPELSENVSTTVSPMVAIERYIKANEPDAMVVFIGPCIAKKNEVVHLYQDEIEFALTFEELNAMLAAKEIKFEDVIPYDDKATRYGKGFAMSGGVSQAVGEVLREREIEDTIEITKCSGAAECKKTLTMFKVGRLKEDFVEGMYCEGGCIAGPATLMELNKSRRLFEKFRNDNKKENITKNFERQELGKANPHRPQ</sequence>
<dbReference type="PANTHER" id="PTHR11615">
    <property type="entry name" value="NITRATE, FORMATE, IRON DEHYDROGENASE"/>
    <property type="match status" value="1"/>
</dbReference>
<reference evidence="6 7" key="1">
    <citation type="submission" date="2009-01" db="EMBL/GenBank/DDBJ databases">
        <authorList>
            <person name="Fulton L."/>
            <person name="Clifton S."/>
            <person name="Fulton B."/>
            <person name="Xu J."/>
            <person name="Minx P."/>
            <person name="Pepin K.H."/>
            <person name="Johnson M."/>
            <person name="Bhonagiri V."/>
            <person name="Nash W.E."/>
            <person name="Mardis E.R."/>
            <person name="Wilson R.K."/>
        </authorList>
    </citation>
    <scope>NUCLEOTIDE SEQUENCE [LARGE SCALE GENOMIC DNA]</scope>
    <source>
        <strain evidence="6 7">DSM 5476</strain>
    </source>
</reference>
<evidence type="ECO:0000313" key="7">
    <source>
        <dbReference type="Proteomes" id="UP000003340"/>
    </source>
</evidence>
<dbReference type="Gene3D" id="3.30.70.20">
    <property type="match status" value="2"/>
</dbReference>
<evidence type="ECO:0000256" key="1">
    <source>
        <dbReference type="ARBA" id="ARBA00022723"/>
    </source>
</evidence>
<dbReference type="InterPro" id="IPR027631">
    <property type="entry name" value="Mono_FeFe_hydrog"/>
</dbReference>
<keyword evidence="1" id="KW-0479">Metal-binding</keyword>
<evidence type="ECO:0000256" key="4">
    <source>
        <dbReference type="SAM" id="MobiDB-lite"/>
    </source>
</evidence>
<keyword evidence="7" id="KW-1185">Reference proteome</keyword>
<dbReference type="Pfam" id="PF13237">
    <property type="entry name" value="Fer4_10"/>
    <property type="match status" value="1"/>
</dbReference>
<gene>
    <name evidence="6" type="ORF">CLOSTMETH_00042</name>
</gene>
<feature type="domain" description="4Fe-4S ferredoxin-type" evidence="5">
    <location>
        <begin position="99"/>
        <end position="128"/>
    </location>
</feature>
<dbReference type="eggNOG" id="COG4624">
    <property type="taxonomic scope" value="Bacteria"/>
</dbReference>
<organism evidence="6 7">
    <name type="scientific">[Clostridium] methylpentosum DSM 5476</name>
    <dbReference type="NCBI Taxonomy" id="537013"/>
    <lineage>
        <taxon>Bacteria</taxon>
        <taxon>Bacillati</taxon>
        <taxon>Bacillota</taxon>
        <taxon>Clostridia</taxon>
        <taxon>Eubacteriales</taxon>
        <taxon>Oscillospiraceae</taxon>
        <taxon>Oscillospiraceae incertae sedis</taxon>
    </lineage>
</organism>
<reference evidence="6 7" key="2">
    <citation type="submission" date="2009-02" db="EMBL/GenBank/DDBJ databases">
        <title>Draft genome sequence of Clostridium methylpentosum (DSM 5476).</title>
        <authorList>
            <person name="Sudarsanam P."/>
            <person name="Ley R."/>
            <person name="Guruge J."/>
            <person name="Turnbaugh P.J."/>
            <person name="Mahowald M."/>
            <person name="Liep D."/>
            <person name="Gordon J."/>
        </authorList>
    </citation>
    <scope>NUCLEOTIDE SEQUENCE [LARGE SCALE GENOMIC DNA]</scope>
    <source>
        <strain evidence="6 7">DSM 5476</strain>
    </source>
</reference>
<dbReference type="InterPro" id="IPR050340">
    <property type="entry name" value="Cytosolic_Fe-S_CAF"/>
</dbReference>
<protein>
    <submittedName>
        <fullName evidence="6">4Fe-4S binding domain protein</fullName>
    </submittedName>
</protein>
<dbReference type="InterPro" id="IPR017896">
    <property type="entry name" value="4Fe4S_Fe-S-bd"/>
</dbReference>
<dbReference type="NCBIfam" id="TIGR04105">
    <property type="entry name" value="FeFe_hydrog_B1"/>
    <property type="match status" value="1"/>
</dbReference>
<dbReference type="PROSITE" id="PS51379">
    <property type="entry name" value="4FE4S_FER_2"/>
    <property type="match status" value="3"/>
</dbReference>
<dbReference type="PROSITE" id="PS00198">
    <property type="entry name" value="4FE4S_FER_1"/>
    <property type="match status" value="1"/>
</dbReference>
<evidence type="ECO:0000256" key="2">
    <source>
        <dbReference type="ARBA" id="ARBA00023004"/>
    </source>
</evidence>
<feature type="compositionally biased region" description="Basic and acidic residues" evidence="4">
    <location>
        <begin position="470"/>
        <end position="481"/>
    </location>
</feature>